<keyword evidence="2" id="KW-1185">Reference proteome</keyword>
<organism evidence="1 2">
    <name type="scientific">Avena sativa</name>
    <name type="common">Oat</name>
    <dbReference type="NCBI Taxonomy" id="4498"/>
    <lineage>
        <taxon>Eukaryota</taxon>
        <taxon>Viridiplantae</taxon>
        <taxon>Streptophyta</taxon>
        <taxon>Embryophyta</taxon>
        <taxon>Tracheophyta</taxon>
        <taxon>Spermatophyta</taxon>
        <taxon>Magnoliopsida</taxon>
        <taxon>Liliopsida</taxon>
        <taxon>Poales</taxon>
        <taxon>Poaceae</taxon>
        <taxon>BOP clade</taxon>
        <taxon>Pooideae</taxon>
        <taxon>Poodae</taxon>
        <taxon>Poeae</taxon>
        <taxon>Poeae Chloroplast Group 1 (Aveneae type)</taxon>
        <taxon>Aveninae</taxon>
        <taxon>Avena</taxon>
    </lineage>
</organism>
<dbReference type="Proteomes" id="UP001732700">
    <property type="component" value="Chromosome 2A"/>
</dbReference>
<accession>A0ACD5UBM9</accession>
<dbReference type="EnsemblPlants" id="AVESA.00010b.r2.2AG0228100.1">
    <property type="protein sequence ID" value="AVESA.00010b.r2.2AG0228100.1.CDS"/>
    <property type="gene ID" value="AVESA.00010b.r2.2AG0228100"/>
</dbReference>
<evidence type="ECO:0000313" key="1">
    <source>
        <dbReference type="EnsemblPlants" id="AVESA.00010b.r2.2AG0228100.1.CDS"/>
    </source>
</evidence>
<protein>
    <submittedName>
        <fullName evidence="1">Uncharacterized protein</fullName>
    </submittedName>
</protein>
<sequence>MTNSPMAMFTTFLALGLAALLLSAAGPAEAQNCGCRSNECCSQDGYCGTSSAYCGKGCQAGACSVIGGIGVPVESLVTAAFFDGVKSQAGNGCAGKSFYTRQSFLDGVRANPNFGKGRSKDDSRREIAAFFAHVTYDTRHFCYIEEINGTNQDYCDERETEWPCYAGKAYYGRGPLQLSWNYNYGPAGISVGFDGLRNPQKVAQDPVVAFKAALWFWMNNVHPVLPQGFGATTMAIRGLIECDGENSAAVNARASYYKDYCKKFGVDPGNNLTC</sequence>
<proteinExistence type="predicted"/>
<name>A0ACD5UBM9_AVESA</name>
<reference evidence="1" key="1">
    <citation type="submission" date="2021-05" db="EMBL/GenBank/DDBJ databases">
        <authorList>
            <person name="Scholz U."/>
            <person name="Mascher M."/>
            <person name="Fiebig A."/>
        </authorList>
    </citation>
    <scope>NUCLEOTIDE SEQUENCE [LARGE SCALE GENOMIC DNA]</scope>
</reference>
<evidence type="ECO:0000313" key="2">
    <source>
        <dbReference type="Proteomes" id="UP001732700"/>
    </source>
</evidence>
<reference evidence="1" key="2">
    <citation type="submission" date="2025-09" db="UniProtKB">
        <authorList>
            <consortium name="EnsemblPlants"/>
        </authorList>
    </citation>
    <scope>IDENTIFICATION</scope>
</reference>